<protein>
    <submittedName>
        <fullName evidence="2">Uncharacterized protein</fullName>
    </submittedName>
</protein>
<evidence type="ECO:0000313" key="3">
    <source>
        <dbReference type="Proteomes" id="UP000187203"/>
    </source>
</evidence>
<dbReference type="Proteomes" id="UP000187203">
    <property type="component" value="Unassembled WGS sequence"/>
</dbReference>
<feature type="chain" id="PRO_5013045653" evidence="1">
    <location>
        <begin position="22"/>
        <end position="38"/>
    </location>
</feature>
<gene>
    <name evidence="2" type="ORF">COLO4_28977</name>
</gene>
<comment type="caution">
    <text evidence="2">The sequence shown here is derived from an EMBL/GenBank/DDBJ whole genome shotgun (WGS) entry which is preliminary data.</text>
</comment>
<proteinExistence type="predicted"/>
<evidence type="ECO:0000313" key="2">
    <source>
        <dbReference type="EMBL" id="OMO69652.1"/>
    </source>
</evidence>
<keyword evidence="1" id="KW-0732">Signal</keyword>
<accession>A0A1R3HH66</accession>
<reference evidence="3" key="1">
    <citation type="submission" date="2013-09" db="EMBL/GenBank/DDBJ databases">
        <title>Corchorus olitorius genome sequencing.</title>
        <authorList>
            <person name="Alam M."/>
            <person name="Haque M.S."/>
            <person name="Islam M.S."/>
            <person name="Emdad E.M."/>
            <person name="Islam M.M."/>
            <person name="Ahmed B."/>
            <person name="Halim A."/>
            <person name="Hossen Q.M.M."/>
            <person name="Hossain M.Z."/>
            <person name="Ahmed R."/>
            <person name="Khan M.M."/>
            <person name="Islam R."/>
            <person name="Rashid M.M."/>
            <person name="Khan S.A."/>
            <person name="Rahman M.S."/>
            <person name="Alam M."/>
            <person name="Yahiya A.S."/>
            <person name="Khan M.S."/>
            <person name="Azam M.S."/>
            <person name="Haque T."/>
            <person name="Lashkar M.Z.H."/>
            <person name="Akhand A.I."/>
            <person name="Morshed G."/>
            <person name="Roy S."/>
            <person name="Uddin K.S."/>
            <person name="Rabeya T."/>
            <person name="Hossain A.S."/>
            <person name="Chowdhury A."/>
            <person name="Snigdha A.R."/>
            <person name="Mortoza M.S."/>
            <person name="Matin S.A."/>
            <person name="Hoque S.M.E."/>
            <person name="Islam M.K."/>
            <person name="Roy D.K."/>
            <person name="Haider R."/>
            <person name="Moosa M.M."/>
            <person name="Elias S.M."/>
            <person name="Hasan A.M."/>
            <person name="Jahan S."/>
            <person name="Shafiuddin M."/>
            <person name="Mahmood N."/>
            <person name="Shommy N.S."/>
        </authorList>
    </citation>
    <scope>NUCLEOTIDE SEQUENCE [LARGE SCALE GENOMIC DNA]</scope>
    <source>
        <strain evidence="3">cv. O-4</strain>
    </source>
</reference>
<keyword evidence="3" id="KW-1185">Reference proteome</keyword>
<evidence type="ECO:0000256" key="1">
    <source>
        <dbReference type="SAM" id="SignalP"/>
    </source>
</evidence>
<feature type="signal peptide" evidence="1">
    <location>
        <begin position="1"/>
        <end position="21"/>
    </location>
</feature>
<dbReference type="AlphaFoldDB" id="A0A1R3HH66"/>
<sequence length="38" mass="4462">MARRHTKVFLYFLVIVGRGSSRTIIEIRAFLCEPPVWV</sequence>
<name>A0A1R3HH66_9ROSI</name>
<organism evidence="2 3">
    <name type="scientific">Corchorus olitorius</name>
    <dbReference type="NCBI Taxonomy" id="93759"/>
    <lineage>
        <taxon>Eukaryota</taxon>
        <taxon>Viridiplantae</taxon>
        <taxon>Streptophyta</taxon>
        <taxon>Embryophyta</taxon>
        <taxon>Tracheophyta</taxon>
        <taxon>Spermatophyta</taxon>
        <taxon>Magnoliopsida</taxon>
        <taxon>eudicotyledons</taxon>
        <taxon>Gunneridae</taxon>
        <taxon>Pentapetalae</taxon>
        <taxon>rosids</taxon>
        <taxon>malvids</taxon>
        <taxon>Malvales</taxon>
        <taxon>Malvaceae</taxon>
        <taxon>Grewioideae</taxon>
        <taxon>Apeibeae</taxon>
        <taxon>Corchorus</taxon>
    </lineage>
</organism>
<dbReference type="EMBL" id="AWUE01020176">
    <property type="protein sequence ID" value="OMO69652.1"/>
    <property type="molecule type" value="Genomic_DNA"/>
</dbReference>